<dbReference type="EnsemblPlants" id="LPERR06G05980.1">
    <property type="protein sequence ID" value="LPERR06G05980.1"/>
    <property type="gene ID" value="LPERR06G05980"/>
</dbReference>
<organism evidence="1 2">
    <name type="scientific">Leersia perrieri</name>
    <dbReference type="NCBI Taxonomy" id="77586"/>
    <lineage>
        <taxon>Eukaryota</taxon>
        <taxon>Viridiplantae</taxon>
        <taxon>Streptophyta</taxon>
        <taxon>Embryophyta</taxon>
        <taxon>Tracheophyta</taxon>
        <taxon>Spermatophyta</taxon>
        <taxon>Magnoliopsida</taxon>
        <taxon>Liliopsida</taxon>
        <taxon>Poales</taxon>
        <taxon>Poaceae</taxon>
        <taxon>BOP clade</taxon>
        <taxon>Oryzoideae</taxon>
        <taxon>Oryzeae</taxon>
        <taxon>Oryzinae</taxon>
        <taxon>Leersia</taxon>
    </lineage>
</organism>
<sequence length="267" mass="28668">MEKQSLDFGKVLSEIQESLGKLAGSQVETKTIMSKLDQTVASWKPQMETVVKGLRQDMEGLKKQVLSLEQGRSEVGNSLNTLTASVAKVVENAEKGAPLLPTPPMASTSTSNPAVAPRELAMEVVREASFARGHGGHMPAGGGGPAVTPWECARECREMGFGRGKATVSACGPAVTPPEYAMEGCGEEMFGRGRGINTTTWAGGPAVTPLEYAMEGFREVDMGRGRGFFNSSAQNFGKNPTHPSPTFHQRQGYGRIVIIVRMRDFVY</sequence>
<accession>A0A0D9WN06</accession>
<dbReference type="HOGENOM" id="CLU_1043364_0_0_1"/>
<evidence type="ECO:0000313" key="1">
    <source>
        <dbReference type="EnsemblPlants" id="LPERR06G05980.1"/>
    </source>
</evidence>
<protein>
    <submittedName>
        <fullName evidence="1">Uncharacterized protein</fullName>
    </submittedName>
</protein>
<name>A0A0D9WN06_9ORYZ</name>
<evidence type="ECO:0000313" key="2">
    <source>
        <dbReference type="Proteomes" id="UP000032180"/>
    </source>
</evidence>
<reference evidence="1 2" key="1">
    <citation type="submission" date="2012-08" db="EMBL/GenBank/DDBJ databases">
        <title>Oryza genome evolution.</title>
        <authorList>
            <person name="Wing R.A."/>
        </authorList>
    </citation>
    <scope>NUCLEOTIDE SEQUENCE</scope>
</reference>
<reference evidence="1" key="3">
    <citation type="submission" date="2015-04" db="UniProtKB">
        <authorList>
            <consortium name="EnsemblPlants"/>
        </authorList>
    </citation>
    <scope>IDENTIFICATION</scope>
</reference>
<proteinExistence type="predicted"/>
<dbReference type="Gramene" id="LPERR06G05980.1">
    <property type="protein sequence ID" value="LPERR06G05980.1"/>
    <property type="gene ID" value="LPERR06G05980"/>
</dbReference>
<dbReference type="AlphaFoldDB" id="A0A0D9WN06"/>
<dbReference type="Proteomes" id="UP000032180">
    <property type="component" value="Chromosome 6"/>
</dbReference>
<reference evidence="2" key="2">
    <citation type="submission" date="2013-12" db="EMBL/GenBank/DDBJ databases">
        <authorList>
            <person name="Yu Y."/>
            <person name="Lee S."/>
            <person name="de Baynast K."/>
            <person name="Wissotski M."/>
            <person name="Liu L."/>
            <person name="Talag J."/>
            <person name="Goicoechea J."/>
            <person name="Angelova A."/>
            <person name="Jetty R."/>
            <person name="Kudrna D."/>
            <person name="Golser W."/>
            <person name="Rivera L."/>
            <person name="Zhang J."/>
            <person name="Wing R."/>
        </authorList>
    </citation>
    <scope>NUCLEOTIDE SEQUENCE</scope>
</reference>
<dbReference type="STRING" id="77586.A0A0D9WN06"/>
<keyword evidence="2" id="KW-1185">Reference proteome</keyword>